<dbReference type="PANTHER" id="PTHR43536">
    <property type="entry name" value="MANNOSYLGLYCOPROTEIN ENDO-BETA-MANNOSIDASE"/>
    <property type="match status" value="1"/>
</dbReference>
<protein>
    <submittedName>
        <fullName evidence="6">Discoidin domain-containing protein</fullName>
    </submittedName>
</protein>
<dbReference type="PANTHER" id="PTHR43536:SF1">
    <property type="entry name" value="MANNOSYLGLYCOPROTEIN ENDO-BETA-MANNOSIDASE"/>
    <property type="match status" value="1"/>
</dbReference>
<keyword evidence="4" id="KW-0732">Signal</keyword>
<dbReference type="InterPro" id="IPR006102">
    <property type="entry name" value="Ig-like_GH2"/>
</dbReference>
<keyword evidence="7" id="KW-1185">Reference proteome</keyword>
<dbReference type="Proteomes" id="UP001500742">
    <property type="component" value="Unassembled WGS sequence"/>
</dbReference>
<dbReference type="EMBL" id="BAAAZC010000021">
    <property type="protein sequence ID" value="GAA3977525.1"/>
    <property type="molecule type" value="Genomic_DNA"/>
</dbReference>
<gene>
    <name evidence="6" type="ORF">GCM10022210_30440</name>
</gene>
<dbReference type="InterPro" id="IPR036156">
    <property type="entry name" value="Beta-gal/glucu_dom_sf"/>
</dbReference>
<evidence type="ECO:0000313" key="7">
    <source>
        <dbReference type="Proteomes" id="UP001500742"/>
    </source>
</evidence>
<dbReference type="InterPro" id="IPR041351">
    <property type="entry name" value="Ig_GlcNase"/>
</dbReference>
<dbReference type="InterPro" id="IPR043534">
    <property type="entry name" value="EBDG/EBM"/>
</dbReference>
<dbReference type="InterPro" id="IPR017853">
    <property type="entry name" value="GH"/>
</dbReference>
<keyword evidence="3" id="KW-0326">Glycosidase</keyword>
<dbReference type="RefSeq" id="WP_259097162.1">
    <property type="nucleotide sequence ID" value="NZ_BAAAZC010000021.1"/>
</dbReference>
<evidence type="ECO:0000313" key="6">
    <source>
        <dbReference type="EMBL" id="GAA3977525.1"/>
    </source>
</evidence>
<dbReference type="Pfam" id="PF22666">
    <property type="entry name" value="Glyco_hydro_2_N2"/>
    <property type="match status" value="1"/>
</dbReference>
<dbReference type="Pfam" id="PF00754">
    <property type="entry name" value="F5_F8_type_C"/>
    <property type="match status" value="1"/>
</dbReference>
<proteinExistence type="inferred from homology"/>
<keyword evidence="2" id="KW-0378">Hydrolase</keyword>
<feature type="domain" description="F5/8 type C" evidence="5">
    <location>
        <begin position="709"/>
        <end position="844"/>
    </location>
</feature>
<sequence length="984" mass="111223">MFKSYIFSLKALIVAFVVLLQGAKSFAQSNIVYLNSSASQVWKVKPQVDVNNPTDITQANYNTANWVNAIVPGTVFASYVAAGLENDPNFGDNIYKVDRAKYDRSFWYRTEFNVPASYTQKNVWLNFKGVNRKADIYLNGNKLGTLDGFMQRGQIDITGLVNRKAKNILTVLVYIPKQPLANVGSPNYVSSASWDWMPYVPGLNSGITDKVYLSNTGDLTIQDPWIQTKLPTNARADVSVALEVKNNSSSGQQGYIKGVINPGNIEFTKKVYVDANATTTVKFDPKNFEQLMINRPKLWWPNGYGDPNLYDCKLSLVMGDEVSDVQNIKFGIKRYSYDTVGHVLHVAINGTRVFIKGGDWGMAEYLLRCRGNEYDTKVRLHKEMNFNMIRNWVGSTTDEEFYDACDKYGIMVWDDFWLNANPNLPADLNVFNANVIEKIKRFRNHPAIAVWCAENEGWSEAPINGWLKENLATFDGGDRWYQPNSHAENLTGSGPWDSRDPRYYFTAYPVGSGGNIGWGLRTELGTAVFTNFESFKKFMPKENWWPRNQMWNQHFFGELAFNAGPDNYDRSITVGYGAPTGIEDYCRKAQFVNIETNKAMFEGWQDHIGEDASGLMTWMSQSAYPSMVWQTYDYYYDLTGAFWGAKKACEPIHIQWNPVNNAVKVVNTTRADMEGLTAQAEIYNLDGQLVKRYNQTQVVDALSNSAVECFRLNLSESKANLALNKFVYASSSTNGDPSLVNDGNNNTRWASNYNDNEWIYVDLGKEQVVNGVGLNWEDAYPKSFKIQVSDDAKNWRDVYSTNDGRAGQQQVSFTEATVRYVRMLGVERATSWGYSLWNFEVYQGDVASEGLSDVHFIKLKLTDKTGKLVSDNFYWRGNKRKDYTALNTLPKVDLKVSYKTTRADGKYLVTAQVTNPASSKAVAFGIRVQALRASTDEQVLPAIVNDNYFSLLQGETKIVKIEFADDALGNDTIKLVADPYNNRK</sequence>
<evidence type="ECO:0000256" key="1">
    <source>
        <dbReference type="ARBA" id="ARBA00007401"/>
    </source>
</evidence>
<dbReference type="Pfam" id="PF18368">
    <property type="entry name" value="Ig_GlcNase"/>
    <property type="match status" value="1"/>
</dbReference>
<dbReference type="InterPro" id="IPR013783">
    <property type="entry name" value="Ig-like_fold"/>
</dbReference>
<dbReference type="SUPFAM" id="SSF49303">
    <property type="entry name" value="beta-Galactosidase/glucuronidase domain"/>
    <property type="match status" value="3"/>
</dbReference>
<evidence type="ECO:0000256" key="2">
    <source>
        <dbReference type="ARBA" id="ARBA00022801"/>
    </source>
</evidence>
<evidence type="ECO:0000256" key="3">
    <source>
        <dbReference type="ARBA" id="ARBA00023295"/>
    </source>
</evidence>
<dbReference type="InterPro" id="IPR054593">
    <property type="entry name" value="Beta-mannosidase-like_N2"/>
</dbReference>
<dbReference type="InterPro" id="IPR000421">
    <property type="entry name" value="FA58C"/>
</dbReference>
<organism evidence="6 7">
    <name type="scientific">Mucilaginibacter dorajii</name>
    <dbReference type="NCBI Taxonomy" id="692994"/>
    <lineage>
        <taxon>Bacteria</taxon>
        <taxon>Pseudomonadati</taxon>
        <taxon>Bacteroidota</taxon>
        <taxon>Sphingobacteriia</taxon>
        <taxon>Sphingobacteriales</taxon>
        <taxon>Sphingobacteriaceae</taxon>
        <taxon>Mucilaginibacter</taxon>
    </lineage>
</organism>
<evidence type="ECO:0000256" key="4">
    <source>
        <dbReference type="SAM" id="SignalP"/>
    </source>
</evidence>
<comment type="similarity">
    <text evidence="1">Belongs to the glycosyl hydrolase 2 family.</text>
</comment>
<dbReference type="InterPro" id="IPR008979">
    <property type="entry name" value="Galactose-bd-like_sf"/>
</dbReference>
<dbReference type="PROSITE" id="PS50022">
    <property type="entry name" value="FA58C_3"/>
    <property type="match status" value="1"/>
</dbReference>
<feature type="chain" id="PRO_5047243040" evidence="4">
    <location>
        <begin position="28"/>
        <end position="984"/>
    </location>
</feature>
<comment type="caution">
    <text evidence="6">The sequence shown here is derived from an EMBL/GenBank/DDBJ whole genome shotgun (WGS) entry which is preliminary data.</text>
</comment>
<dbReference type="Gene3D" id="3.20.20.80">
    <property type="entry name" value="Glycosidases"/>
    <property type="match status" value="1"/>
</dbReference>
<dbReference type="SUPFAM" id="SSF51445">
    <property type="entry name" value="(Trans)glycosidases"/>
    <property type="match status" value="1"/>
</dbReference>
<dbReference type="SUPFAM" id="SSF49785">
    <property type="entry name" value="Galactose-binding domain-like"/>
    <property type="match status" value="2"/>
</dbReference>
<dbReference type="Gene3D" id="2.60.120.260">
    <property type="entry name" value="Galactose-binding domain-like"/>
    <property type="match status" value="2"/>
</dbReference>
<dbReference type="Pfam" id="PF00703">
    <property type="entry name" value="Glyco_hydro_2"/>
    <property type="match status" value="1"/>
</dbReference>
<feature type="signal peptide" evidence="4">
    <location>
        <begin position="1"/>
        <end position="27"/>
    </location>
</feature>
<accession>A0ABP7Q7J7</accession>
<dbReference type="Gene3D" id="2.60.40.10">
    <property type="entry name" value="Immunoglobulins"/>
    <property type="match status" value="3"/>
</dbReference>
<evidence type="ECO:0000259" key="5">
    <source>
        <dbReference type="PROSITE" id="PS50022"/>
    </source>
</evidence>
<name>A0ABP7Q7J7_9SPHI</name>
<reference evidence="7" key="1">
    <citation type="journal article" date="2019" name="Int. J. Syst. Evol. Microbiol.">
        <title>The Global Catalogue of Microorganisms (GCM) 10K type strain sequencing project: providing services to taxonomists for standard genome sequencing and annotation.</title>
        <authorList>
            <consortium name="The Broad Institute Genomics Platform"/>
            <consortium name="The Broad Institute Genome Sequencing Center for Infectious Disease"/>
            <person name="Wu L."/>
            <person name="Ma J."/>
        </authorList>
    </citation>
    <scope>NUCLEOTIDE SEQUENCE [LARGE SCALE GENOMIC DNA]</scope>
    <source>
        <strain evidence="7">JCM 16601</strain>
    </source>
</reference>